<sequence>MPCYKLGIALNNSKAPKLFTKSYCTGVYFRVIKEGVIQTGDEVKKISKHPNSVSVKTLFRALFDKDYQDTHAIFSKALMIDELAPEWRNILSERIQKPDRL</sequence>
<protein>
    <submittedName>
        <fullName evidence="2">MOSC domain-containing protein</fullName>
    </submittedName>
</protein>
<dbReference type="GO" id="GO:0030170">
    <property type="term" value="F:pyridoxal phosphate binding"/>
    <property type="evidence" value="ECO:0007669"/>
    <property type="project" value="InterPro"/>
</dbReference>
<dbReference type="InterPro" id="IPR052353">
    <property type="entry name" value="Benzoxazolinone_Detox_Enz"/>
</dbReference>
<feature type="domain" description="MOSC" evidence="1">
    <location>
        <begin position="1"/>
        <end position="46"/>
    </location>
</feature>
<accession>A0A318V9K3</accession>
<dbReference type="PROSITE" id="PS51340">
    <property type="entry name" value="MOSC"/>
    <property type="match status" value="1"/>
</dbReference>
<dbReference type="GO" id="GO:0003824">
    <property type="term" value="F:catalytic activity"/>
    <property type="evidence" value="ECO:0007669"/>
    <property type="project" value="InterPro"/>
</dbReference>
<proteinExistence type="predicted"/>
<name>A0A318V9K3_9GAMM</name>
<evidence type="ECO:0000313" key="3">
    <source>
        <dbReference type="Proteomes" id="UP000247551"/>
    </source>
</evidence>
<evidence type="ECO:0000313" key="2">
    <source>
        <dbReference type="EMBL" id="PYF84600.1"/>
    </source>
</evidence>
<reference evidence="2 3" key="1">
    <citation type="submission" date="2018-06" db="EMBL/GenBank/DDBJ databases">
        <title>Genomic Encyclopedia of Type Strains, Phase III (KMG-III): the genomes of soil and plant-associated and newly described type strains.</title>
        <authorList>
            <person name="Whitman W."/>
        </authorList>
    </citation>
    <scope>NUCLEOTIDE SEQUENCE [LARGE SCALE GENOMIC DNA]</scope>
    <source>
        <strain evidence="2 3">CECT 7730</strain>
    </source>
</reference>
<keyword evidence="3" id="KW-1185">Reference proteome</keyword>
<gene>
    <name evidence="2" type="ORF">DFP75_101638</name>
</gene>
<evidence type="ECO:0000259" key="1">
    <source>
        <dbReference type="PROSITE" id="PS51340"/>
    </source>
</evidence>
<organism evidence="2 3">
    <name type="scientific">Marinomonas alcarazii</name>
    <dbReference type="NCBI Taxonomy" id="491949"/>
    <lineage>
        <taxon>Bacteria</taxon>
        <taxon>Pseudomonadati</taxon>
        <taxon>Pseudomonadota</taxon>
        <taxon>Gammaproteobacteria</taxon>
        <taxon>Oceanospirillales</taxon>
        <taxon>Oceanospirillaceae</taxon>
        <taxon>Marinomonas</taxon>
    </lineage>
</organism>
<dbReference type="EMBL" id="QKLW01000001">
    <property type="protein sequence ID" value="PYF84600.1"/>
    <property type="molecule type" value="Genomic_DNA"/>
</dbReference>
<dbReference type="AlphaFoldDB" id="A0A318V9K3"/>
<comment type="caution">
    <text evidence="2">The sequence shown here is derived from an EMBL/GenBank/DDBJ whole genome shotgun (WGS) entry which is preliminary data.</text>
</comment>
<dbReference type="PANTHER" id="PTHR30212">
    <property type="entry name" value="PROTEIN YIIM"/>
    <property type="match status" value="1"/>
</dbReference>
<dbReference type="GO" id="GO:0030151">
    <property type="term" value="F:molybdenum ion binding"/>
    <property type="evidence" value="ECO:0007669"/>
    <property type="project" value="InterPro"/>
</dbReference>
<dbReference type="Gene3D" id="2.40.33.20">
    <property type="entry name" value="PK beta-barrel domain-like"/>
    <property type="match status" value="1"/>
</dbReference>
<dbReference type="InterPro" id="IPR005302">
    <property type="entry name" value="MoCF_Sase_C"/>
</dbReference>
<dbReference type="Pfam" id="PF03473">
    <property type="entry name" value="MOSC"/>
    <property type="match status" value="1"/>
</dbReference>
<dbReference type="SUPFAM" id="SSF50800">
    <property type="entry name" value="PK beta-barrel domain-like"/>
    <property type="match status" value="1"/>
</dbReference>
<dbReference type="PANTHER" id="PTHR30212:SF2">
    <property type="entry name" value="PROTEIN YIIM"/>
    <property type="match status" value="1"/>
</dbReference>
<dbReference type="Proteomes" id="UP000247551">
    <property type="component" value="Unassembled WGS sequence"/>
</dbReference>
<dbReference type="InterPro" id="IPR011037">
    <property type="entry name" value="Pyrv_Knase-like_insert_dom_sf"/>
</dbReference>